<evidence type="ECO:0000313" key="3">
    <source>
        <dbReference type="Proteomes" id="UP000616724"/>
    </source>
</evidence>
<dbReference type="AlphaFoldDB" id="A0A8J3RI50"/>
<organism evidence="2 3">
    <name type="scientific">Planobispora longispora</name>
    <dbReference type="NCBI Taxonomy" id="28887"/>
    <lineage>
        <taxon>Bacteria</taxon>
        <taxon>Bacillati</taxon>
        <taxon>Actinomycetota</taxon>
        <taxon>Actinomycetes</taxon>
        <taxon>Streptosporangiales</taxon>
        <taxon>Streptosporangiaceae</taxon>
        <taxon>Planobispora</taxon>
    </lineage>
</organism>
<evidence type="ECO:0000256" key="1">
    <source>
        <dbReference type="SAM" id="MobiDB-lite"/>
    </source>
</evidence>
<feature type="compositionally biased region" description="Low complexity" evidence="1">
    <location>
        <begin position="146"/>
        <end position="158"/>
    </location>
</feature>
<gene>
    <name evidence="2" type="ORF">Plo01_15740</name>
</gene>
<accession>A0A8J3RI50</accession>
<keyword evidence="3" id="KW-1185">Reference proteome</keyword>
<feature type="compositionally biased region" description="Basic residues" evidence="1">
    <location>
        <begin position="105"/>
        <end position="114"/>
    </location>
</feature>
<feature type="region of interest" description="Disordered" evidence="1">
    <location>
        <begin position="99"/>
        <end position="129"/>
    </location>
</feature>
<reference evidence="2 3" key="1">
    <citation type="submission" date="2021-01" db="EMBL/GenBank/DDBJ databases">
        <title>Whole genome shotgun sequence of Planobispora longispora NBRC 13918.</title>
        <authorList>
            <person name="Komaki H."/>
            <person name="Tamura T."/>
        </authorList>
    </citation>
    <scope>NUCLEOTIDE SEQUENCE [LARGE SCALE GENOMIC DNA]</scope>
    <source>
        <strain evidence="2 3">NBRC 13918</strain>
    </source>
</reference>
<dbReference type="EMBL" id="BOOH01000014">
    <property type="protein sequence ID" value="GIH75145.1"/>
    <property type="molecule type" value="Genomic_DNA"/>
</dbReference>
<protein>
    <submittedName>
        <fullName evidence="2">Uncharacterized protein</fullName>
    </submittedName>
</protein>
<feature type="region of interest" description="Disordered" evidence="1">
    <location>
        <begin position="141"/>
        <end position="182"/>
    </location>
</feature>
<evidence type="ECO:0000313" key="2">
    <source>
        <dbReference type="EMBL" id="GIH75145.1"/>
    </source>
</evidence>
<comment type="caution">
    <text evidence="2">The sequence shown here is derived from an EMBL/GenBank/DDBJ whole genome shotgun (WGS) entry which is preliminary data.</text>
</comment>
<sequence length="182" mass="18115">MALSAVIGRYFQPSADFAGIFDTAAGQTSATGRIEAPGALTADGDGVGFRVDDADFSGVAVAVAVASARIGPSPPPWGKTPLATAVPPPTTAITAATARTDCTRLRARRARRRSTAPSRLPTGSGAASAALMSVRTRSASLLSFTGPGSPHAPSAGPGTSRSPFIGSDPPRAPFTGSGPSPD</sequence>
<proteinExistence type="predicted"/>
<name>A0A8J3RI50_9ACTN</name>
<dbReference type="Proteomes" id="UP000616724">
    <property type="component" value="Unassembled WGS sequence"/>
</dbReference>